<feature type="transmembrane region" description="Helical" evidence="1">
    <location>
        <begin position="102"/>
        <end position="123"/>
    </location>
</feature>
<comment type="caution">
    <text evidence="2">The sequence shown here is derived from an EMBL/GenBank/DDBJ whole genome shotgun (WGS) entry which is preliminary data.</text>
</comment>
<evidence type="ECO:0000313" key="2">
    <source>
        <dbReference type="EMBL" id="GIJ03598.1"/>
    </source>
</evidence>
<keyword evidence="1" id="KW-0472">Membrane</keyword>
<dbReference type="AlphaFoldDB" id="A0A8J4DJU1"/>
<reference evidence="2" key="1">
    <citation type="submission" date="2021-01" db="EMBL/GenBank/DDBJ databases">
        <title>Whole genome shotgun sequence of Spirilliplanes yamanashiensis NBRC 15828.</title>
        <authorList>
            <person name="Komaki H."/>
            <person name="Tamura T."/>
        </authorList>
    </citation>
    <scope>NUCLEOTIDE SEQUENCE</scope>
    <source>
        <strain evidence="2">NBRC 15828</strain>
    </source>
</reference>
<proteinExistence type="predicted"/>
<accession>A0A8J4DJU1</accession>
<protein>
    <submittedName>
        <fullName evidence="2">Uncharacterized protein</fullName>
    </submittedName>
</protein>
<dbReference type="RefSeq" id="WP_203938868.1">
    <property type="nucleotide sequence ID" value="NZ_BAAAGJ010000022.1"/>
</dbReference>
<keyword evidence="1" id="KW-1133">Transmembrane helix</keyword>
<keyword evidence="3" id="KW-1185">Reference proteome</keyword>
<keyword evidence="1" id="KW-0812">Transmembrane</keyword>
<organism evidence="2 3">
    <name type="scientific">Spirilliplanes yamanashiensis</name>
    <dbReference type="NCBI Taxonomy" id="42233"/>
    <lineage>
        <taxon>Bacteria</taxon>
        <taxon>Bacillati</taxon>
        <taxon>Actinomycetota</taxon>
        <taxon>Actinomycetes</taxon>
        <taxon>Micromonosporales</taxon>
        <taxon>Micromonosporaceae</taxon>
        <taxon>Spirilliplanes</taxon>
    </lineage>
</organism>
<feature type="transmembrane region" description="Helical" evidence="1">
    <location>
        <begin position="135"/>
        <end position="155"/>
    </location>
</feature>
<feature type="transmembrane region" description="Helical" evidence="1">
    <location>
        <begin position="66"/>
        <end position="90"/>
    </location>
</feature>
<feature type="transmembrane region" description="Helical" evidence="1">
    <location>
        <begin position="34"/>
        <end position="54"/>
    </location>
</feature>
<feature type="transmembrane region" description="Helical" evidence="1">
    <location>
        <begin position="160"/>
        <end position="178"/>
    </location>
</feature>
<dbReference type="EMBL" id="BOOY01000022">
    <property type="protein sequence ID" value="GIJ03598.1"/>
    <property type="molecule type" value="Genomic_DNA"/>
</dbReference>
<name>A0A8J4DJU1_9ACTN</name>
<dbReference type="Proteomes" id="UP000652013">
    <property type="component" value="Unassembled WGS sequence"/>
</dbReference>
<sequence length="207" mass="21603">MNLDDDRPPADPLAVIARERATAERGLTPDPRMFSWPWGVAWLVGFTLFFLRFGPDGRVFVDLPGWLPLTTLLGLMIAAGVVTGVAGARAGRHVSGPSSRQGALYGVSWSIGFAGMSVVLSQFTGLLSEAMSGLLWAGVMVGLTGVLHMAGGAAFDDRHLFVLGAGISVVNVAGVLAGPGWHSLVVAVAGGGGMLLAGLLGWLRWRR</sequence>
<evidence type="ECO:0000313" key="3">
    <source>
        <dbReference type="Proteomes" id="UP000652013"/>
    </source>
</evidence>
<feature type="transmembrane region" description="Helical" evidence="1">
    <location>
        <begin position="184"/>
        <end position="203"/>
    </location>
</feature>
<evidence type="ECO:0000256" key="1">
    <source>
        <dbReference type="SAM" id="Phobius"/>
    </source>
</evidence>
<gene>
    <name evidence="2" type="ORF">Sya03_29500</name>
</gene>